<protein>
    <recommendedName>
        <fullName evidence="9">Dihydroflavonol 4-reductase</fullName>
        <ecNumber evidence="8">1.1.1.219</ecNumber>
        <ecNumber evidence="7">1.1.1.234</ecNumber>
    </recommendedName>
    <alternativeName>
        <fullName evidence="11">Dihydrokaempferol 4-reductase</fullName>
    </alternativeName>
    <alternativeName>
        <fullName evidence="10">Flavanone 4-reductase</fullName>
    </alternativeName>
</protein>
<evidence type="ECO:0000256" key="8">
    <source>
        <dbReference type="ARBA" id="ARBA00039057"/>
    </source>
</evidence>
<accession>Q2YHM5</accession>
<dbReference type="EC" id="1.1.1.219" evidence="8"/>
<gene>
    <name evidence="15" type="primary">cad2</name>
</gene>
<sequence>MKTVAVTGGSGYIASWIIKFLLQRGYTVKASVRYPDDPKKTSHLLALDGAKERLKLIKADLLDEGSFDAVFEGCDGVFHTASPFFLETENPEDDLLTPALKGTLNVLNSVAKTPSVKRVVLTSSEAAVSFNGKPRTPEVVVDETWFSDEVFCRENKLWYVLSKTLAESAAWKFAKEKGIDLISMNPALVVGPLLQPTLNTSSAVVLDMLKGSETYANVSVGWVNVKDVANGHILAYETPSASGRYVMVERVAHYSEAVKILRDLYPDMKLPTKCQSEPFLPIYQVSKDRIKSLGIELTPLEVSIKETVDSLKEKNFI</sequence>
<evidence type="ECO:0000256" key="1">
    <source>
        <dbReference type="ARBA" id="ARBA00004935"/>
    </source>
</evidence>
<dbReference type="FunFam" id="3.40.50.720:FF:000085">
    <property type="entry name" value="Dihydroflavonol reductase"/>
    <property type="match status" value="1"/>
</dbReference>
<dbReference type="Pfam" id="PF01370">
    <property type="entry name" value="Epimerase"/>
    <property type="match status" value="1"/>
</dbReference>
<dbReference type="AlphaFoldDB" id="Q2YHM5"/>
<dbReference type="CDD" id="cd08958">
    <property type="entry name" value="FR_SDR_e"/>
    <property type="match status" value="1"/>
</dbReference>
<comment type="function">
    <text evidence="6">Bifunctional enzyme involved in flavonoid metabolism.</text>
</comment>
<evidence type="ECO:0000313" key="15">
    <source>
        <dbReference type="EMBL" id="CAJ43716.1"/>
    </source>
</evidence>
<evidence type="ECO:0000256" key="9">
    <source>
        <dbReference type="ARBA" id="ARBA00039963"/>
    </source>
</evidence>
<dbReference type="GO" id="GO:0047890">
    <property type="term" value="F:flavanone 4-reductase activity"/>
    <property type="evidence" value="ECO:0007669"/>
    <property type="project" value="UniProtKB-EC"/>
</dbReference>
<dbReference type="EC" id="1.1.1.234" evidence="7"/>
<comment type="catalytic activity">
    <reaction evidence="13">
        <text>a (2R,3S,4S)-leucoanthocyanidin + NADP(+) = a (2R,3R)-dihydroflavonol + NADPH + H(+)</text>
        <dbReference type="Rhea" id="RHEA:54444"/>
        <dbReference type="ChEBI" id="CHEBI:15378"/>
        <dbReference type="ChEBI" id="CHEBI:57783"/>
        <dbReference type="ChEBI" id="CHEBI:58349"/>
        <dbReference type="ChEBI" id="CHEBI:138176"/>
        <dbReference type="ChEBI" id="CHEBI:138188"/>
        <dbReference type="EC" id="1.1.1.219"/>
    </reaction>
</comment>
<dbReference type="SUPFAM" id="SSF51735">
    <property type="entry name" value="NAD(P)-binding Rossmann-fold domains"/>
    <property type="match status" value="1"/>
</dbReference>
<evidence type="ECO:0000256" key="6">
    <source>
        <dbReference type="ARBA" id="ARBA00037100"/>
    </source>
</evidence>
<keyword evidence="4" id="KW-0284">Flavonoid biosynthesis</keyword>
<keyword evidence="2" id="KW-0521">NADP</keyword>
<dbReference type="InterPro" id="IPR001509">
    <property type="entry name" value="Epimerase_deHydtase"/>
</dbReference>
<keyword evidence="3" id="KW-0560">Oxidoreductase</keyword>
<organism evidence="15">
    <name type="scientific">Plantago major</name>
    <name type="common">Common plantain</name>
    <dbReference type="NCBI Taxonomy" id="29818"/>
    <lineage>
        <taxon>Eukaryota</taxon>
        <taxon>Viridiplantae</taxon>
        <taxon>Streptophyta</taxon>
        <taxon>Embryophyta</taxon>
        <taxon>Tracheophyta</taxon>
        <taxon>Spermatophyta</taxon>
        <taxon>Magnoliopsida</taxon>
        <taxon>eudicotyledons</taxon>
        <taxon>Gunneridae</taxon>
        <taxon>Pentapetalae</taxon>
        <taxon>asterids</taxon>
        <taxon>lamiids</taxon>
        <taxon>Lamiales</taxon>
        <taxon>Plantaginaceae</taxon>
        <taxon>Plantagineae</taxon>
        <taxon>Plantago</taxon>
    </lineage>
</organism>
<dbReference type="InterPro" id="IPR050425">
    <property type="entry name" value="NAD(P)_dehydrat-like"/>
</dbReference>
<name>Q2YHM5_PLAMJ</name>
<dbReference type="PANTHER" id="PTHR10366">
    <property type="entry name" value="NAD DEPENDENT EPIMERASE/DEHYDRATASE"/>
    <property type="match status" value="1"/>
</dbReference>
<evidence type="ECO:0000256" key="11">
    <source>
        <dbReference type="ARBA" id="ARBA00042831"/>
    </source>
</evidence>
<dbReference type="GO" id="GO:0009813">
    <property type="term" value="P:flavonoid biosynthetic process"/>
    <property type="evidence" value="ECO:0007669"/>
    <property type="project" value="UniProtKB-KW"/>
</dbReference>
<dbReference type="GO" id="GO:0045552">
    <property type="term" value="F:dihydroflavanol 4-reductase activity"/>
    <property type="evidence" value="ECO:0007669"/>
    <property type="project" value="UniProtKB-EC"/>
</dbReference>
<evidence type="ECO:0000256" key="2">
    <source>
        <dbReference type="ARBA" id="ARBA00022857"/>
    </source>
</evidence>
<feature type="domain" description="NAD-dependent epimerase/dehydratase" evidence="14">
    <location>
        <begin position="4"/>
        <end position="242"/>
    </location>
</feature>
<evidence type="ECO:0000259" key="14">
    <source>
        <dbReference type="Pfam" id="PF01370"/>
    </source>
</evidence>
<comment type="similarity">
    <text evidence="5">Belongs to the NAD(P)-dependent epimerase/dehydratase family. Dihydroflavonol-4-reductase subfamily.</text>
</comment>
<comment type="catalytic activity">
    <reaction evidence="12">
        <text>(2S)-flavan-4-ol + NADP(+) = (2S)-flavanone + NADPH + H(+)</text>
        <dbReference type="Rhea" id="RHEA:11228"/>
        <dbReference type="ChEBI" id="CHEBI:15378"/>
        <dbReference type="ChEBI" id="CHEBI:15605"/>
        <dbReference type="ChEBI" id="CHEBI:15606"/>
        <dbReference type="ChEBI" id="CHEBI:57783"/>
        <dbReference type="ChEBI" id="CHEBI:58349"/>
        <dbReference type="EC" id="1.1.1.234"/>
    </reaction>
</comment>
<evidence type="ECO:0000256" key="13">
    <source>
        <dbReference type="ARBA" id="ARBA00049132"/>
    </source>
</evidence>
<evidence type="ECO:0000256" key="10">
    <source>
        <dbReference type="ARBA" id="ARBA00042087"/>
    </source>
</evidence>
<evidence type="ECO:0000256" key="5">
    <source>
        <dbReference type="ARBA" id="ARBA00023445"/>
    </source>
</evidence>
<evidence type="ECO:0000256" key="7">
    <source>
        <dbReference type="ARBA" id="ARBA00039055"/>
    </source>
</evidence>
<comment type="pathway">
    <text evidence="1">Pigment biosynthesis; anthocyanin biosynthesis.</text>
</comment>
<reference evidence="15" key="1">
    <citation type="journal article" date="2006" name="Plant Physiol.">
        <title>Common plantain. A collection of expressed sequence tags from vascular tissue and a simple and efficient transformation method.</title>
        <authorList>
            <person name="Pommerrenig B."/>
            <person name="Barth I."/>
            <person name="Niedermeier M."/>
            <person name="Kopp S."/>
            <person name="Schmid J."/>
            <person name="Dwyer R.A."/>
            <person name="McNair R.J."/>
            <person name="Klebl F."/>
            <person name="Sauer N."/>
        </authorList>
    </citation>
    <scope>NUCLEOTIDE SEQUENCE</scope>
    <source>
        <tissue evidence="15">Vascular tissue</tissue>
    </source>
</reference>
<proteinExistence type="evidence at transcript level"/>
<evidence type="ECO:0000256" key="3">
    <source>
        <dbReference type="ARBA" id="ARBA00023002"/>
    </source>
</evidence>
<evidence type="ECO:0000256" key="12">
    <source>
        <dbReference type="ARBA" id="ARBA00048870"/>
    </source>
</evidence>
<dbReference type="Gene3D" id="3.40.50.720">
    <property type="entry name" value="NAD(P)-binding Rossmann-like Domain"/>
    <property type="match status" value="1"/>
</dbReference>
<evidence type="ECO:0000256" key="4">
    <source>
        <dbReference type="ARBA" id="ARBA00023241"/>
    </source>
</evidence>
<dbReference type="EMBL" id="AM159095">
    <property type="protein sequence ID" value="CAJ43716.1"/>
    <property type="molecule type" value="mRNA"/>
</dbReference>
<dbReference type="InterPro" id="IPR036291">
    <property type="entry name" value="NAD(P)-bd_dom_sf"/>
</dbReference>
<dbReference type="PANTHER" id="PTHR10366:SF852">
    <property type="entry name" value="CINNAMOYL-COA REDUCTASE CAD2"/>
    <property type="match status" value="1"/>
</dbReference>